<accession>A0AAW1TDJ4</accession>
<gene>
    <name evidence="1" type="ORF">WJX84_008190</name>
</gene>
<keyword evidence="2" id="KW-1185">Reference proteome</keyword>
<evidence type="ECO:0000313" key="2">
    <source>
        <dbReference type="Proteomes" id="UP001485043"/>
    </source>
</evidence>
<comment type="caution">
    <text evidence="1">The sequence shown here is derived from an EMBL/GenBank/DDBJ whole genome shotgun (WGS) entry which is preliminary data.</text>
</comment>
<proteinExistence type="predicted"/>
<reference evidence="1 2" key="1">
    <citation type="journal article" date="2024" name="Nat. Commun.">
        <title>Phylogenomics reveals the evolutionary origins of lichenization in chlorophyte algae.</title>
        <authorList>
            <person name="Puginier C."/>
            <person name="Libourel C."/>
            <person name="Otte J."/>
            <person name="Skaloud P."/>
            <person name="Haon M."/>
            <person name="Grisel S."/>
            <person name="Petersen M."/>
            <person name="Berrin J.G."/>
            <person name="Delaux P.M."/>
            <person name="Dal Grande F."/>
            <person name="Keller J."/>
        </authorList>
    </citation>
    <scope>NUCLEOTIDE SEQUENCE [LARGE SCALE GENOMIC DNA]</scope>
    <source>
        <strain evidence="1 2">SAG 2523</strain>
    </source>
</reference>
<dbReference type="EMBL" id="JALJOV010000163">
    <property type="protein sequence ID" value="KAK9866429.1"/>
    <property type="molecule type" value="Genomic_DNA"/>
</dbReference>
<sequence>MARPEFLAVQADLGEEVCRMVKHKFSHTHRERSSFLILEGLPDSLPAYLAALNQRACAFPAPETTVSLGAALTFISTKWMSMNARRRNHSGDHAGNLSMFLILCPEFARRPEWILSAVTRLLLSSEPLAPGNCRLHRQLTGFLAVCLVVGLLSVMEVLDMLSEERLKPSSTCSSTHC</sequence>
<dbReference type="AlphaFoldDB" id="A0AAW1TDJ4"/>
<protein>
    <submittedName>
        <fullName evidence="1">Uncharacterized protein</fullName>
    </submittedName>
</protein>
<dbReference type="Proteomes" id="UP001485043">
    <property type="component" value="Unassembled WGS sequence"/>
</dbReference>
<organism evidence="1 2">
    <name type="scientific">Apatococcus fuscideae</name>
    <dbReference type="NCBI Taxonomy" id="2026836"/>
    <lineage>
        <taxon>Eukaryota</taxon>
        <taxon>Viridiplantae</taxon>
        <taxon>Chlorophyta</taxon>
        <taxon>core chlorophytes</taxon>
        <taxon>Trebouxiophyceae</taxon>
        <taxon>Chlorellales</taxon>
        <taxon>Chlorellaceae</taxon>
        <taxon>Apatococcus</taxon>
    </lineage>
</organism>
<evidence type="ECO:0000313" key="1">
    <source>
        <dbReference type="EMBL" id="KAK9866429.1"/>
    </source>
</evidence>
<name>A0AAW1TDJ4_9CHLO</name>